<comment type="caution">
    <text evidence="1">The sequence shown here is derived from an EMBL/GenBank/DDBJ whole genome shotgun (WGS) entry which is preliminary data.</text>
</comment>
<sequence length="61" mass="6816">MGNQLFQEARRFVEMAKSANPAEVDSAVEKAKNALSSAYANTTVTEQAQLRQMQQELDQIQ</sequence>
<dbReference type="RefSeq" id="WP_248733853.1">
    <property type="nucleotide sequence ID" value="NZ_CALBWS010000002.1"/>
</dbReference>
<reference evidence="1" key="1">
    <citation type="submission" date="2022-04" db="EMBL/GenBank/DDBJ databases">
        <authorList>
            <person name="Criscuolo A."/>
        </authorList>
    </citation>
    <scope>NUCLEOTIDE SEQUENCE</scope>
    <source>
        <strain evidence="1">CIP111895</strain>
    </source>
</reference>
<dbReference type="Proteomes" id="UP000838308">
    <property type="component" value="Unassembled WGS sequence"/>
</dbReference>
<gene>
    <name evidence="1" type="ORF">BACCIP111895_00647</name>
</gene>
<dbReference type="Pfam" id="PF12758">
    <property type="entry name" value="DUF3813"/>
    <property type="match status" value="1"/>
</dbReference>
<dbReference type="InterPro" id="IPR024217">
    <property type="entry name" value="DUF3813"/>
</dbReference>
<keyword evidence="2" id="KW-1185">Reference proteome</keyword>
<name>A0ABM9ELN4_9BACI</name>
<evidence type="ECO:0008006" key="3">
    <source>
        <dbReference type="Google" id="ProtNLM"/>
    </source>
</evidence>
<evidence type="ECO:0000313" key="1">
    <source>
        <dbReference type="EMBL" id="CAH2713511.1"/>
    </source>
</evidence>
<proteinExistence type="predicted"/>
<protein>
    <recommendedName>
        <fullName evidence="3">DUF3813 domain-containing protein</fullName>
    </recommendedName>
</protein>
<accession>A0ABM9ELN4</accession>
<dbReference type="EMBL" id="CALBWS010000002">
    <property type="protein sequence ID" value="CAH2713511.1"/>
    <property type="molecule type" value="Genomic_DNA"/>
</dbReference>
<organism evidence="1 2">
    <name type="scientific">Neobacillus rhizosphaerae</name>
    <dbReference type="NCBI Taxonomy" id="2880965"/>
    <lineage>
        <taxon>Bacteria</taxon>
        <taxon>Bacillati</taxon>
        <taxon>Bacillota</taxon>
        <taxon>Bacilli</taxon>
        <taxon>Bacillales</taxon>
        <taxon>Bacillaceae</taxon>
        <taxon>Neobacillus</taxon>
    </lineage>
</organism>
<evidence type="ECO:0000313" key="2">
    <source>
        <dbReference type="Proteomes" id="UP000838308"/>
    </source>
</evidence>